<accession>A0A4U0FBW7</accession>
<comment type="caution">
    <text evidence="2">The sequence shown here is derived from an EMBL/GenBank/DDBJ whole genome shotgun (WGS) entry which is preliminary data.</text>
</comment>
<feature type="region of interest" description="Disordered" evidence="1">
    <location>
        <begin position="43"/>
        <end position="69"/>
    </location>
</feature>
<sequence>MAKPKSNYYSGDMEATVPTPPDQQDVNALDMVGEAVEEGVDTFRDDIGLKDEKMKNKGGEQTGGNPSKR</sequence>
<feature type="region of interest" description="Disordered" evidence="1">
    <location>
        <begin position="1"/>
        <end position="24"/>
    </location>
</feature>
<evidence type="ECO:0000256" key="1">
    <source>
        <dbReference type="SAM" id="MobiDB-lite"/>
    </source>
</evidence>
<feature type="compositionally biased region" description="Basic and acidic residues" evidence="1">
    <location>
        <begin position="43"/>
        <end position="58"/>
    </location>
</feature>
<reference evidence="2 3" key="1">
    <citation type="submission" date="2019-04" db="EMBL/GenBank/DDBJ databases">
        <title>Cohnella sp. nov., isolated from soil.</title>
        <authorList>
            <person name="Kim W."/>
        </authorList>
    </citation>
    <scope>NUCLEOTIDE SEQUENCE [LARGE SCALE GENOMIC DNA]</scope>
    <source>
        <strain evidence="2 3">CAU 1483</strain>
    </source>
</reference>
<protein>
    <submittedName>
        <fullName evidence="2">Uncharacterized protein</fullName>
    </submittedName>
</protein>
<dbReference type="Proteomes" id="UP000309673">
    <property type="component" value="Unassembled WGS sequence"/>
</dbReference>
<dbReference type="AlphaFoldDB" id="A0A4U0FBW7"/>
<gene>
    <name evidence="2" type="ORF">E5161_10175</name>
</gene>
<name>A0A4U0FBW7_9BACL</name>
<dbReference type="EMBL" id="SUPK01000004">
    <property type="protein sequence ID" value="TJY42353.1"/>
    <property type="molecule type" value="Genomic_DNA"/>
</dbReference>
<organism evidence="2 3">
    <name type="scientific">Cohnella pontilimi</name>
    <dbReference type="NCBI Taxonomy" id="2564100"/>
    <lineage>
        <taxon>Bacteria</taxon>
        <taxon>Bacillati</taxon>
        <taxon>Bacillota</taxon>
        <taxon>Bacilli</taxon>
        <taxon>Bacillales</taxon>
        <taxon>Paenibacillaceae</taxon>
        <taxon>Cohnella</taxon>
    </lineage>
</organism>
<evidence type="ECO:0000313" key="2">
    <source>
        <dbReference type="EMBL" id="TJY42353.1"/>
    </source>
</evidence>
<proteinExistence type="predicted"/>
<evidence type="ECO:0000313" key="3">
    <source>
        <dbReference type="Proteomes" id="UP000309673"/>
    </source>
</evidence>
<dbReference type="RefSeq" id="WP_136777645.1">
    <property type="nucleotide sequence ID" value="NZ_SUPK01000004.1"/>
</dbReference>
<keyword evidence="3" id="KW-1185">Reference proteome</keyword>